<dbReference type="Proteomes" id="UP001157160">
    <property type="component" value="Unassembled WGS sequence"/>
</dbReference>
<dbReference type="PANTHER" id="PTHR39185:SF1">
    <property type="entry name" value="SWARMING MOTILITY PROTEIN SWRD"/>
    <property type="match status" value="1"/>
</dbReference>
<comment type="caution">
    <text evidence="1">The sequence shown here is derived from an EMBL/GenBank/DDBJ whole genome shotgun (WGS) entry which is preliminary data.</text>
</comment>
<evidence type="ECO:0000313" key="2">
    <source>
        <dbReference type="Proteomes" id="UP001157160"/>
    </source>
</evidence>
<evidence type="ECO:0008006" key="3">
    <source>
        <dbReference type="Google" id="ProtNLM"/>
    </source>
</evidence>
<organism evidence="1 2">
    <name type="scientific">Arenivirga flava</name>
    <dbReference type="NCBI Taxonomy" id="1930060"/>
    <lineage>
        <taxon>Bacteria</taxon>
        <taxon>Bacillati</taxon>
        <taxon>Actinomycetota</taxon>
        <taxon>Actinomycetes</taxon>
        <taxon>Micrococcales</taxon>
        <taxon>Microbacteriaceae</taxon>
        <taxon>Arenivirga</taxon>
    </lineage>
</organism>
<protein>
    <recommendedName>
        <fullName evidence="3">Flagellar protein FlbD</fullName>
    </recommendedName>
</protein>
<dbReference type="EMBL" id="BSUL01000001">
    <property type="protein sequence ID" value="GMA27835.1"/>
    <property type="molecule type" value="Genomic_DNA"/>
</dbReference>
<sequence length="84" mass="9276">MIMVTRLNGSRFAVNPDLVARLHASPDTTLVMVDGVSYVVTETLDEVIDEIVAFRARVIAMARRIEESAPAPLTAVRPLPEDER</sequence>
<proteinExistence type="predicted"/>
<dbReference type="AlphaFoldDB" id="A0AA37UDA2"/>
<evidence type="ECO:0000313" key="1">
    <source>
        <dbReference type="EMBL" id="GMA27835.1"/>
    </source>
</evidence>
<name>A0AA37UDA2_9MICO</name>
<dbReference type="Pfam" id="PF06289">
    <property type="entry name" value="FlbD"/>
    <property type="match status" value="1"/>
</dbReference>
<keyword evidence="2" id="KW-1185">Reference proteome</keyword>
<gene>
    <name evidence="1" type="ORF">GCM10025874_10880</name>
</gene>
<accession>A0AA37UDA2</accession>
<dbReference type="PANTHER" id="PTHR39185">
    <property type="entry name" value="SWARMING MOTILITY PROTEIN SWRD"/>
    <property type="match status" value="1"/>
</dbReference>
<dbReference type="InterPro" id="IPR009384">
    <property type="entry name" value="SwrD-like"/>
</dbReference>
<reference evidence="1 2" key="1">
    <citation type="journal article" date="2014" name="Int. J. Syst. Evol. Microbiol.">
        <title>Complete genome sequence of Corynebacterium casei LMG S-19264T (=DSM 44701T), isolated from a smear-ripened cheese.</title>
        <authorList>
            <consortium name="US DOE Joint Genome Institute (JGI-PGF)"/>
            <person name="Walter F."/>
            <person name="Albersmeier A."/>
            <person name="Kalinowski J."/>
            <person name="Ruckert C."/>
        </authorList>
    </citation>
    <scope>NUCLEOTIDE SEQUENCE [LARGE SCALE GENOMIC DNA]</scope>
    <source>
        <strain evidence="1 2">NBRC 112289</strain>
    </source>
</reference>